<feature type="compositionally biased region" description="Pro residues" evidence="1">
    <location>
        <begin position="420"/>
        <end position="432"/>
    </location>
</feature>
<feature type="region of interest" description="Disordered" evidence="1">
    <location>
        <begin position="29"/>
        <end position="68"/>
    </location>
</feature>
<sequence length="692" mass="75829">MTVLDVINVGCAILQTSAEVAPFVKKYMSKKDSRKMSSKRGSLQATVETDDEEELTSVTPRRESAREDGLGLGEMKDLMRTLQAQSQAVQAHSEMISQLVLEKGQGGSDRLSSISEDLKMPSTSFLDDQTRRMSLETSLRDFSFAPVDLPPSRAPSFSMPSPSVPSSPAISLSSISSFAPSDQDRRTSFGSPRSSASSFSLSSPTFSSSSCATSVSSASSISTLKKDRRVSFGSQTPRASSTQSTGSKKRMSVEMSLEKALSAPLPNKYQSPRRASMSRTVMTPVPEQPPRTRPEVFIEKALSFPMPNKYRNRSTISTSTSPPGAISSSRFPPVVHQARTLSPPTANQNLLSAPEFIGSRSQPRALSIAIPNQSPRRAPEATSFIPEAIPSSRLRPVIHQERALSFPPPNQYTYQSLGPPSSPRTSPLPMPNPRSRMDIGPRASSFSSTTQHRHLSLQPPSNVESPLRLSDIPPREQWRRSLKSPTSTAIVKPQGYFSNGSNASVNESVSSSPRSSATSLPENTPSCQALVPFFPLKPIADSFHSILSLDVLYKLQQHLNNVSIQQLVHHASIWSYSQTLDQLLHPDNLALKGDTAIDRSYLSRTVRSYLYDLSCDIATSSSPAKSQFGQGENKEGLGFELWMFLLRFVMSIGVEILRDAPRQYADPTGLKEVESRYEIVREILGVLEEQEV</sequence>
<feature type="region of interest" description="Disordered" evidence="1">
    <location>
        <begin position="228"/>
        <end position="291"/>
    </location>
</feature>
<feature type="region of interest" description="Disordered" evidence="1">
    <location>
        <begin position="178"/>
        <end position="212"/>
    </location>
</feature>
<dbReference type="AlphaFoldDB" id="A0A1L7XFU0"/>
<feature type="compositionally biased region" description="Low complexity" evidence="1">
    <location>
        <begin position="188"/>
        <end position="212"/>
    </location>
</feature>
<reference evidence="2 3" key="1">
    <citation type="submission" date="2016-03" db="EMBL/GenBank/DDBJ databases">
        <authorList>
            <person name="Ploux O."/>
        </authorList>
    </citation>
    <scope>NUCLEOTIDE SEQUENCE [LARGE SCALE GENOMIC DNA]</scope>
    <source>
        <strain evidence="2 3">UAMH 11012</strain>
    </source>
</reference>
<feature type="compositionally biased region" description="Low complexity" evidence="1">
    <location>
        <begin position="498"/>
        <end position="519"/>
    </location>
</feature>
<evidence type="ECO:0000256" key="1">
    <source>
        <dbReference type="SAM" id="MobiDB-lite"/>
    </source>
</evidence>
<dbReference type="OrthoDB" id="3557687at2759"/>
<keyword evidence="3" id="KW-1185">Reference proteome</keyword>
<dbReference type="EMBL" id="FJOG01000025">
    <property type="protein sequence ID" value="CZR63909.1"/>
    <property type="molecule type" value="Genomic_DNA"/>
</dbReference>
<proteinExistence type="predicted"/>
<gene>
    <name evidence="2" type="ORF">PAC_13806</name>
</gene>
<feature type="compositionally biased region" description="Polar residues" evidence="1">
    <location>
        <begin position="232"/>
        <end position="246"/>
    </location>
</feature>
<dbReference type="Proteomes" id="UP000184330">
    <property type="component" value="Unassembled WGS sequence"/>
</dbReference>
<evidence type="ECO:0000313" key="2">
    <source>
        <dbReference type="EMBL" id="CZR63909.1"/>
    </source>
</evidence>
<organism evidence="2 3">
    <name type="scientific">Phialocephala subalpina</name>
    <dbReference type="NCBI Taxonomy" id="576137"/>
    <lineage>
        <taxon>Eukaryota</taxon>
        <taxon>Fungi</taxon>
        <taxon>Dikarya</taxon>
        <taxon>Ascomycota</taxon>
        <taxon>Pezizomycotina</taxon>
        <taxon>Leotiomycetes</taxon>
        <taxon>Helotiales</taxon>
        <taxon>Mollisiaceae</taxon>
        <taxon>Phialocephala</taxon>
        <taxon>Phialocephala fortinii species complex</taxon>
    </lineage>
</organism>
<name>A0A1L7XFU0_9HELO</name>
<protein>
    <submittedName>
        <fullName evidence="2">Uncharacterized protein</fullName>
    </submittedName>
</protein>
<evidence type="ECO:0000313" key="3">
    <source>
        <dbReference type="Proteomes" id="UP000184330"/>
    </source>
</evidence>
<feature type="region of interest" description="Disordered" evidence="1">
    <location>
        <begin position="404"/>
        <end position="523"/>
    </location>
</feature>
<accession>A0A1L7XFU0</accession>
<feature type="region of interest" description="Disordered" evidence="1">
    <location>
        <begin position="309"/>
        <end position="328"/>
    </location>
</feature>
<feature type="compositionally biased region" description="Polar residues" evidence="1">
    <location>
        <begin position="313"/>
        <end position="328"/>
    </location>
</feature>